<dbReference type="Gene3D" id="3.30.2310.20">
    <property type="entry name" value="RelE-like"/>
    <property type="match status" value="1"/>
</dbReference>
<dbReference type="PANTHER" id="PTHR33755">
    <property type="entry name" value="TOXIN PARE1-RELATED"/>
    <property type="match status" value="1"/>
</dbReference>
<evidence type="ECO:0000256" key="2">
    <source>
        <dbReference type="ARBA" id="ARBA00022649"/>
    </source>
</evidence>
<dbReference type="InterPro" id="IPR007712">
    <property type="entry name" value="RelE/ParE_toxin"/>
</dbReference>
<evidence type="ECO:0000313" key="3">
    <source>
        <dbReference type="EMBL" id="MFC5505807.1"/>
    </source>
</evidence>
<evidence type="ECO:0000313" key="4">
    <source>
        <dbReference type="Proteomes" id="UP001596060"/>
    </source>
</evidence>
<comment type="caution">
    <text evidence="3">The sequence shown here is derived from an EMBL/GenBank/DDBJ whole genome shotgun (WGS) entry which is preliminary data.</text>
</comment>
<dbReference type="Pfam" id="PF05016">
    <property type="entry name" value="ParE_toxin"/>
    <property type="match status" value="1"/>
</dbReference>
<evidence type="ECO:0000256" key="1">
    <source>
        <dbReference type="ARBA" id="ARBA00006226"/>
    </source>
</evidence>
<organism evidence="3 4">
    <name type="scientific">Bosea massiliensis</name>
    <dbReference type="NCBI Taxonomy" id="151419"/>
    <lineage>
        <taxon>Bacteria</taxon>
        <taxon>Pseudomonadati</taxon>
        <taxon>Pseudomonadota</taxon>
        <taxon>Alphaproteobacteria</taxon>
        <taxon>Hyphomicrobiales</taxon>
        <taxon>Boseaceae</taxon>
        <taxon>Bosea</taxon>
    </lineage>
</organism>
<proteinExistence type="inferred from homology"/>
<name>A0ABW0P324_9HYPH</name>
<keyword evidence="2" id="KW-1277">Toxin-antitoxin system</keyword>
<gene>
    <name evidence="3" type="ORF">ACFPN9_11095</name>
</gene>
<accession>A0ABW0P324</accession>
<dbReference type="InterPro" id="IPR035093">
    <property type="entry name" value="RelE/ParE_toxin_dom_sf"/>
</dbReference>
<dbReference type="PANTHER" id="PTHR33755:SF6">
    <property type="entry name" value="PLASMID STABILIZATION SYSTEM PROTEIN"/>
    <property type="match status" value="1"/>
</dbReference>
<keyword evidence="4" id="KW-1185">Reference proteome</keyword>
<dbReference type="InterPro" id="IPR051803">
    <property type="entry name" value="TA_system_RelE-like_toxin"/>
</dbReference>
<dbReference type="EMBL" id="JBHSLU010000022">
    <property type="protein sequence ID" value="MFC5505807.1"/>
    <property type="molecule type" value="Genomic_DNA"/>
</dbReference>
<dbReference type="RefSeq" id="WP_066726267.1">
    <property type="nucleotide sequence ID" value="NZ_JBHSLU010000022.1"/>
</dbReference>
<comment type="similarity">
    <text evidence="1">Belongs to the RelE toxin family.</text>
</comment>
<protein>
    <submittedName>
        <fullName evidence="3">Type II toxin-antitoxin system RelE/ParE family toxin</fullName>
    </submittedName>
</protein>
<reference evidence="4" key="1">
    <citation type="journal article" date="2019" name="Int. J. Syst. Evol. Microbiol.">
        <title>The Global Catalogue of Microorganisms (GCM) 10K type strain sequencing project: providing services to taxonomists for standard genome sequencing and annotation.</title>
        <authorList>
            <consortium name="The Broad Institute Genomics Platform"/>
            <consortium name="The Broad Institute Genome Sequencing Center for Infectious Disease"/>
            <person name="Wu L."/>
            <person name="Ma J."/>
        </authorList>
    </citation>
    <scope>NUCLEOTIDE SEQUENCE [LARGE SCALE GENOMIC DNA]</scope>
    <source>
        <strain evidence="4">CCUG 43117</strain>
    </source>
</reference>
<sequence>MPLDLVYSGRARSDLEAILRYIARDNLPAARRWVAAIERQCLQLRSFPEMGVERADLSAGLRILPYRRAVIAYRVLGSRVRIVRVLYGGQDYAALMES</sequence>
<dbReference type="Proteomes" id="UP001596060">
    <property type="component" value="Unassembled WGS sequence"/>
</dbReference>